<feature type="region of interest" description="Disordered" evidence="1">
    <location>
        <begin position="500"/>
        <end position="535"/>
    </location>
</feature>
<evidence type="ECO:0000256" key="1">
    <source>
        <dbReference type="SAM" id="MobiDB-lite"/>
    </source>
</evidence>
<dbReference type="AlphaFoldDB" id="A0A9P6QJE6"/>
<sequence length="786" mass="86261">MTVTAQEKLLATCPCLNVKLHLANEQEQGVSLAGKELKLGLAGVSVEQKILCNLSISTDSATVKCINCNHDVYTFQTSSNSVKIDSTSLAFLPSSVTFSPSDGIVVPSDAVVTGQDITRLVNDPNYSKAFRLVLTPSTASSSTPNHGNSAAASFPTDHTFSGTTMPSTTTQSYQDRVYRPHLERVRTILDKELEMNVNAQQQRTEAKIEAYKSQQLLALQKSIENTKREKEQLWDRIQERVTPPPPSFSLNLDASNNSSLEDGPGVNSHLHPFDVPSTLPIRLTSASRVDGPHGAFLDRRRGSVSEVAMSLQFRDFDQRMASNSLRRQSLVQAPVMTTENTIDQTLANTVANAALDRSPMGTSHASQNSDLSVNSTESRTQKSKKKVTIAEAIKSVSIVEPEEEDVEEVEGDDTEEEEGVVFDLDEELGFDEEGSVNEEDDEDNDNESQENDDDEDWNRTATNGNGMAINIASSSRSLPRQSGMIAGSLRANYLRRQRGLEQHRRSFKDDDMDFDYSDDDEDDTNTRDNPGVPPAAYFGTSLPIRIQARPANPLPPPPTARPSAIASSLALPPGSSPAAAMLQRRLSRAYGTEGLAEIHGAINNIGKTGSQSGVDNPSLLSLPGATLGTLIIDPLMLLEDEHDNDDREDQLRKHRQPFSAINHRRDLERSQQQQLSSTGPSFSSATQLSGFEPPHLYSARTYVGSTPWEMPTRITVKSGGVQREGTHLDKQIAMEMAKELENERQELLAATSTSYRTVEKIDEAEEEDDHEDTASRKQQQQPPLDG</sequence>
<dbReference type="PANTHER" id="PTHR35711:SF1">
    <property type="entry name" value="ECTODERMAL, ISOFORM F"/>
    <property type="match status" value="1"/>
</dbReference>
<evidence type="ECO:0000313" key="3">
    <source>
        <dbReference type="Proteomes" id="UP000726737"/>
    </source>
</evidence>
<feature type="compositionally biased region" description="Acidic residues" evidence="1">
    <location>
        <begin position="762"/>
        <end position="771"/>
    </location>
</feature>
<feature type="compositionally biased region" description="Polar residues" evidence="1">
    <location>
        <begin position="360"/>
        <end position="378"/>
    </location>
</feature>
<dbReference type="Proteomes" id="UP000726737">
    <property type="component" value="Unassembled WGS sequence"/>
</dbReference>
<feature type="compositionally biased region" description="Acidic residues" evidence="1">
    <location>
        <begin position="400"/>
        <end position="456"/>
    </location>
</feature>
<feature type="region of interest" description="Disordered" evidence="1">
    <location>
        <begin position="644"/>
        <end position="689"/>
    </location>
</feature>
<feature type="compositionally biased region" description="Polar residues" evidence="1">
    <location>
        <begin position="776"/>
        <end position="786"/>
    </location>
</feature>
<comment type="caution">
    <text evidence="2">The sequence shown here is derived from an EMBL/GenBank/DDBJ whole genome shotgun (WGS) entry which is preliminary data.</text>
</comment>
<keyword evidence="3" id="KW-1185">Reference proteome</keyword>
<feature type="region of interest" description="Disordered" evidence="1">
    <location>
        <begin position="358"/>
        <end position="479"/>
    </location>
</feature>
<evidence type="ECO:0000313" key="2">
    <source>
        <dbReference type="EMBL" id="KAG0267496.1"/>
    </source>
</evidence>
<proteinExistence type="predicted"/>
<gene>
    <name evidence="2" type="ORF">BG011_004530</name>
</gene>
<reference evidence="2" key="1">
    <citation type="journal article" date="2020" name="Fungal Divers.">
        <title>Resolving the Mortierellaceae phylogeny through synthesis of multi-gene phylogenetics and phylogenomics.</title>
        <authorList>
            <person name="Vandepol N."/>
            <person name="Liber J."/>
            <person name="Desiro A."/>
            <person name="Na H."/>
            <person name="Kennedy M."/>
            <person name="Barry K."/>
            <person name="Grigoriev I.V."/>
            <person name="Miller A.N."/>
            <person name="O'Donnell K."/>
            <person name="Stajich J.E."/>
            <person name="Bonito G."/>
        </authorList>
    </citation>
    <scope>NUCLEOTIDE SEQUENCE</scope>
    <source>
        <strain evidence="2">KOD948</strain>
    </source>
</reference>
<dbReference type="PANTHER" id="PTHR35711">
    <property type="entry name" value="EXPRESSED PROTEIN"/>
    <property type="match status" value="1"/>
</dbReference>
<protein>
    <submittedName>
        <fullName evidence="2">Uncharacterized protein</fullName>
    </submittedName>
</protein>
<feature type="compositionally biased region" description="Polar residues" evidence="1">
    <location>
        <begin position="137"/>
        <end position="151"/>
    </location>
</feature>
<feature type="compositionally biased region" description="Low complexity" evidence="1">
    <location>
        <begin position="159"/>
        <end position="172"/>
    </location>
</feature>
<feature type="compositionally biased region" description="Polar residues" evidence="1">
    <location>
        <begin position="670"/>
        <end position="689"/>
    </location>
</feature>
<accession>A0A9P6QJE6</accession>
<feature type="compositionally biased region" description="Acidic residues" evidence="1">
    <location>
        <begin position="510"/>
        <end position="523"/>
    </location>
</feature>
<dbReference type="EMBL" id="JAAAJA010000003">
    <property type="protein sequence ID" value="KAG0267496.1"/>
    <property type="molecule type" value="Genomic_DNA"/>
</dbReference>
<feature type="compositionally biased region" description="Polar residues" evidence="1">
    <location>
        <begin position="459"/>
        <end position="479"/>
    </location>
</feature>
<organism evidence="2 3">
    <name type="scientific">Mortierella polycephala</name>
    <dbReference type="NCBI Taxonomy" id="41804"/>
    <lineage>
        <taxon>Eukaryota</taxon>
        <taxon>Fungi</taxon>
        <taxon>Fungi incertae sedis</taxon>
        <taxon>Mucoromycota</taxon>
        <taxon>Mortierellomycotina</taxon>
        <taxon>Mortierellomycetes</taxon>
        <taxon>Mortierellales</taxon>
        <taxon>Mortierellaceae</taxon>
        <taxon>Mortierella</taxon>
    </lineage>
</organism>
<feature type="region of interest" description="Disordered" evidence="1">
    <location>
        <begin position="760"/>
        <end position="786"/>
    </location>
</feature>
<feature type="compositionally biased region" description="Basic and acidic residues" evidence="1">
    <location>
        <begin position="500"/>
        <end position="509"/>
    </location>
</feature>
<name>A0A9P6QJE6_9FUNG</name>
<feature type="region of interest" description="Disordered" evidence="1">
    <location>
        <begin position="137"/>
        <end position="177"/>
    </location>
</feature>
<dbReference type="OrthoDB" id="5564103at2759"/>